<dbReference type="SUPFAM" id="SSF54593">
    <property type="entry name" value="Glyoxalase/Bleomycin resistance protein/Dihydroxybiphenyl dioxygenase"/>
    <property type="match status" value="1"/>
</dbReference>
<dbReference type="GO" id="GO:0004462">
    <property type="term" value="F:lactoylglutathione lyase activity"/>
    <property type="evidence" value="ECO:0007669"/>
    <property type="project" value="InterPro"/>
</dbReference>
<dbReference type="GO" id="GO:0046491">
    <property type="term" value="P:L-methylmalonyl-CoA metabolic process"/>
    <property type="evidence" value="ECO:0007669"/>
    <property type="project" value="TreeGrafter"/>
</dbReference>
<dbReference type="PANTHER" id="PTHR43048:SF3">
    <property type="entry name" value="METHYLMALONYL-COA EPIMERASE, MITOCHONDRIAL"/>
    <property type="match status" value="1"/>
</dbReference>
<dbReference type="EMBL" id="JAAXOP010000005">
    <property type="protein sequence ID" value="NKY51028.1"/>
    <property type="molecule type" value="Genomic_DNA"/>
</dbReference>
<sequence>MTENTPVAAHTYRTSHVGLCVSDLAKSLRFYCDGLGFVKIMEYDIDEQIPEVDAPCSFTSTFLEKDGLRIELLTYRQPGVIGTPPSRRNQLGMTHLSFFADNVDAAAEALCEYGGELVAGTRAGADDPTAPQIMFVADPDGNRVEVMHIPAGTPW</sequence>
<dbReference type="GO" id="GO:0004493">
    <property type="term" value="F:methylmalonyl-CoA epimerase activity"/>
    <property type="evidence" value="ECO:0007669"/>
    <property type="project" value="TreeGrafter"/>
</dbReference>
<dbReference type="InterPro" id="IPR029068">
    <property type="entry name" value="Glyas_Bleomycin-R_OHBP_Dase"/>
</dbReference>
<proteinExistence type="predicted"/>
<dbReference type="InterPro" id="IPR037523">
    <property type="entry name" value="VOC_core"/>
</dbReference>
<organism evidence="3 4">
    <name type="scientific">Nocardia vermiculata</name>
    <dbReference type="NCBI Taxonomy" id="257274"/>
    <lineage>
        <taxon>Bacteria</taxon>
        <taxon>Bacillati</taxon>
        <taxon>Actinomycetota</taxon>
        <taxon>Actinomycetes</taxon>
        <taxon>Mycobacteriales</taxon>
        <taxon>Nocardiaceae</taxon>
        <taxon>Nocardia</taxon>
    </lineage>
</organism>
<evidence type="ECO:0000256" key="1">
    <source>
        <dbReference type="ARBA" id="ARBA00022723"/>
    </source>
</evidence>
<dbReference type="InterPro" id="IPR018146">
    <property type="entry name" value="Glyoxalase_1_CS"/>
</dbReference>
<evidence type="ECO:0000313" key="4">
    <source>
        <dbReference type="Proteomes" id="UP000565711"/>
    </source>
</evidence>
<dbReference type="Proteomes" id="UP000565711">
    <property type="component" value="Unassembled WGS sequence"/>
</dbReference>
<protein>
    <submittedName>
        <fullName evidence="3">VOC family protein</fullName>
    </submittedName>
</protein>
<dbReference type="GO" id="GO:0046872">
    <property type="term" value="F:metal ion binding"/>
    <property type="evidence" value="ECO:0007669"/>
    <property type="project" value="UniProtKB-KW"/>
</dbReference>
<dbReference type="InterPro" id="IPR004360">
    <property type="entry name" value="Glyas_Fos-R_dOase_dom"/>
</dbReference>
<keyword evidence="4" id="KW-1185">Reference proteome</keyword>
<keyword evidence="1" id="KW-0479">Metal-binding</keyword>
<dbReference type="Gene3D" id="3.10.180.10">
    <property type="entry name" value="2,3-Dihydroxybiphenyl 1,2-Dioxygenase, domain 1"/>
    <property type="match status" value="1"/>
</dbReference>
<name>A0A846Y174_9NOCA</name>
<dbReference type="AlphaFoldDB" id="A0A846Y174"/>
<dbReference type="PANTHER" id="PTHR43048">
    <property type="entry name" value="METHYLMALONYL-COA EPIMERASE"/>
    <property type="match status" value="1"/>
</dbReference>
<comment type="caution">
    <text evidence="3">The sequence shown here is derived from an EMBL/GenBank/DDBJ whole genome shotgun (WGS) entry which is preliminary data.</text>
</comment>
<dbReference type="Pfam" id="PF00903">
    <property type="entry name" value="Glyoxalase"/>
    <property type="match status" value="1"/>
</dbReference>
<dbReference type="PROSITE" id="PS51819">
    <property type="entry name" value="VOC"/>
    <property type="match status" value="1"/>
</dbReference>
<dbReference type="PROSITE" id="PS00934">
    <property type="entry name" value="GLYOXALASE_I_1"/>
    <property type="match status" value="1"/>
</dbReference>
<accession>A0A846Y174</accession>
<reference evidence="3 4" key="1">
    <citation type="submission" date="2020-04" db="EMBL/GenBank/DDBJ databases">
        <title>MicrobeNet Type strains.</title>
        <authorList>
            <person name="Nicholson A.C."/>
        </authorList>
    </citation>
    <scope>NUCLEOTIDE SEQUENCE [LARGE SCALE GENOMIC DNA]</scope>
    <source>
        <strain evidence="3 4">JCM 12354</strain>
    </source>
</reference>
<dbReference type="InterPro" id="IPR051785">
    <property type="entry name" value="MMCE/EMCE_epimerase"/>
</dbReference>
<evidence type="ECO:0000313" key="3">
    <source>
        <dbReference type="EMBL" id="NKY51028.1"/>
    </source>
</evidence>
<evidence type="ECO:0000259" key="2">
    <source>
        <dbReference type="PROSITE" id="PS51819"/>
    </source>
</evidence>
<gene>
    <name evidence="3" type="ORF">HGA08_12475</name>
</gene>
<feature type="domain" description="VOC" evidence="2">
    <location>
        <begin position="13"/>
        <end position="149"/>
    </location>
</feature>
<dbReference type="RefSeq" id="WP_084474706.1">
    <property type="nucleotide sequence ID" value="NZ_JAAXOP010000005.1"/>
</dbReference>